<evidence type="ECO:0000256" key="1">
    <source>
        <dbReference type="SAM" id="Coils"/>
    </source>
</evidence>
<dbReference type="AlphaFoldDB" id="A0A1I6R8H1"/>
<feature type="coiled-coil region" evidence="1">
    <location>
        <begin position="10"/>
        <end position="47"/>
    </location>
</feature>
<evidence type="ECO:0000313" key="4">
    <source>
        <dbReference type="EMBL" id="SFS60956.1"/>
    </source>
</evidence>
<keyword evidence="3" id="KW-0812">Transmembrane</keyword>
<feature type="region of interest" description="Disordered" evidence="2">
    <location>
        <begin position="184"/>
        <end position="212"/>
    </location>
</feature>
<keyword evidence="3" id="KW-1133">Transmembrane helix</keyword>
<dbReference type="RefSeq" id="WP_093364355.1">
    <property type="nucleotide sequence ID" value="NZ_FOZZ01000003.1"/>
</dbReference>
<keyword evidence="5" id="KW-1185">Reference proteome</keyword>
<proteinExistence type="predicted"/>
<sequence length="212" mass="24182">MNEQELQTTLKDLQEVMVSMDGSLQEIEKQQSEAKDYSDELAEISKKLDSKVTEETLVGMKASILKHAKATDNLVTALEEQKKAISKMPQSIKVLAEHRLTGRQQPYIIAGAVLALVSVFSLFASIQLWRSNSALHDSDIKILMVRIFYPPVSMDIDSIYNSNPEKLKSWVKHEEERLLAVRKAEENARQSTQQAERAKEELQRLKELKDRD</sequence>
<keyword evidence="3" id="KW-0472">Membrane</keyword>
<dbReference type="OrthoDB" id="707690at2"/>
<evidence type="ECO:0000256" key="3">
    <source>
        <dbReference type="SAM" id="Phobius"/>
    </source>
</evidence>
<keyword evidence="1" id="KW-0175">Coiled coil</keyword>
<dbReference type="Proteomes" id="UP000198785">
    <property type="component" value="Unassembled WGS sequence"/>
</dbReference>
<feature type="transmembrane region" description="Helical" evidence="3">
    <location>
        <begin position="107"/>
        <end position="129"/>
    </location>
</feature>
<name>A0A1I6R8H1_9SPHI</name>
<evidence type="ECO:0000313" key="5">
    <source>
        <dbReference type="Proteomes" id="UP000198785"/>
    </source>
</evidence>
<dbReference type="EMBL" id="FOZZ01000003">
    <property type="protein sequence ID" value="SFS60956.1"/>
    <property type="molecule type" value="Genomic_DNA"/>
</dbReference>
<organism evidence="4 5">
    <name type="scientific">Sphingobacterium wenxiniae</name>
    <dbReference type="NCBI Taxonomy" id="683125"/>
    <lineage>
        <taxon>Bacteria</taxon>
        <taxon>Pseudomonadati</taxon>
        <taxon>Bacteroidota</taxon>
        <taxon>Sphingobacteriia</taxon>
        <taxon>Sphingobacteriales</taxon>
        <taxon>Sphingobacteriaceae</taxon>
        <taxon>Sphingobacterium</taxon>
    </lineage>
</organism>
<dbReference type="STRING" id="683125.SAMN05660206_103194"/>
<protein>
    <submittedName>
        <fullName evidence="4">Uncharacterized protein</fullName>
    </submittedName>
</protein>
<accession>A0A1I6R8H1</accession>
<reference evidence="4 5" key="1">
    <citation type="submission" date="2016-10" db="EMBL/GenBank/DDBJ databases">
        <authorList>
            <person name="de Groot N.N."/>
        </authorList>
    </citation>
    <scope>NUCLEOTIDE SEQUENCE [LARGE SCALE GENOMIC DNA]</scope>
    <source>
        <strain evidence="4 5">DSM 22789</strain>
    </source>
</reference>
<gene>
    <name evidence="4" type="ORF">SAMN05660206_103194</name>
</gene>
<evidence type="ECO:0000256" key="2">
    <source>
        <dbReference type="SAM" id="MobiDB-lite"/>
    </source>
</evidence>
<feature type="compositionally biased region" description="Basic and acidic residues" evidence="2">
    <location>
        <begin position="196"/>
        <end position="212"/>
    </location>
</feature>